<proteinExistence type="predicted"/>
<dbReference type="EMBL" id="FQVD01000019">
    <property type="protein sequence ID" value="SHF42363.1"/>
    <property type="molecule type" value="Genomic_DNA"/>
</dbReference>
<protein>
    <submittedName>
        <fullName evidence="1">Uncharacterized protein</fullName>
    </submittedName>
</protein>
<name>A0A1M5BIA9_9BACE</name>
<dbReference type="STRING" id="871325.SAMN05444349_11924"/>
<sequence length="53" mass="6230">MNNIYISCGVSLGWQCYSYSLYSCELKDLISVDFDSNRFLIIEINFVFVVIMY</sequence>
<accession>A0A1M5BIA9</accession>
<dbReference type="Proteomes" id="UP000184436">
    <property type="component" value="Unassembled WGS sequence"/>
</dbReference>
<reference evidence="1 2" key="1">
    <citation type="submission" date="2016-11" db="EMBL/GenBank/DDBJ databases">
        <authorList>
            <person name="Jaros S."/>
            <person name="Januszkiewicz K."/>
            <person name="Wedrychowicz H."/>
        </authorList>
    </citation>
    <scope>NUCLEOTIDE SEQUENCE [LARGE SCALE GENOMIC DNA]</scope>
    <source>
        <strain evidence="1 2">DSM 26883</strain>
    </source>
</reference>
<gene>
    <name evidence="1" type="ORF">SAMN05444349_11924</name>
</gene>
<dbReference type="AlphaFoldDB" id="A0A1M5BIA9"/>
<evidence type="ECO:0000313" key="1">
    <source>
        <dbReference type="EMBL" id="SHF42363.1"/>
    </source>
</evidence>
<evidence type="ECO:0000313" key="2">
    <source>
        <dbReference type="Proteomes" id="UP000184436"/>
    </source>
</evidence>
<keyword evidence="2" id="KW-1185">Reference proteome</keyword>
<organism evidence="1 2">
    <name type="scientific">Bacteroides faecichinchillae</name>
    <dbReference type="NCBI Taxonomy" id="871325"/>
    <lineage>
        <taxon>Bacteria</taxon>
        <taxon>Pseudomonadati</taxon>
        <taxon>Bacteroidota</taxon>
        <taxon>Bacteroidia</taxon>
        <taxon>Bacteroidales</taxon>
        <taxon>Bacteroidaceae</taxon>
        <taxon>Bacteroides</taxon>
    </lineage>
</organism>